<evidence type="ECO:0000313" key="1">
    <source>
        <dbReference type="EMBL" id="MDA0642624.1"/>
    </source>
</evidence>
<dbReference type="GO" id="GO:0016787">
    <property type="term" value="F:hydrolase activity"/>
    <property type="evidence" value="ECO:0007669"/>
    <property type="project" value="UniProtKB-KW"/>
</dbReference>
<evidence type="ECO:0000313" key="2">
    <source>
        <dbReference type="Proteomes" id="UP001212498"/>
    </source>
</evidence>
<dbReference type="Proteomes" id="UP001212498">
    <property type="component" value="Unassembled WGS sequence"/>
</dbReference>
<reference evidence="1 2" key="1">
    <citation type="submission" date="2022-11" db="EMBL/GenBank/DDBJ databases">
        <title>Nonomuraea corallina sp. nov., a new species of the genus Nonomuraea isolated from sea side sediment in Thai sea.</title>
        <authorList>
            <person name="Ngamcharungchit C."/>
            <person name="Matsumoto A."/>
            <person name="Suriyachadkun C."/>
            <person name="Panbangred W."/>
            <person name="Inahashi Y."/>
            <person name="Intra B."/>
        </authorList>
    </citation>
    <scope>NUCLEOTIDE SEQUENCE [LARGE SCALE GENOMIC DNA]</scope>
    <source>
        <strain evidence="1 2">DSM 43553</strain>
    </source>
</reference>
<comment type="caution">
    <text evidence="1">The sequence shown here is derived from an EMBL/GenBank/DDBJ whole genome shotgun (WGS) entry which is preliminary data.</text>
</comment>
<dbReference type="InterPro" id="IPR029058">
    <property type="entry name" value="AB_hydrolase_fold"/>
</dbReference>
<accession>A0ABT4SZF7</accession>
<dbReference type="SUPFAM" id="SSF53474">
    <property type="entry name" value="alpha/beta-Hydrolases"/>
    <property type="match status" value="1"/>
</dbReference>
<protein>
    <submittedName>
        <fullName evidence="1">Alpha/beta hydrolase</fullName>
    </submittedName>
</protein>
<organism evidence="1 2">
    <name type="scientific">Nonomuraea ferruginea</name>
    <dbReference type="NCBI Taxonomy" id="46174"/>
    <lineage>
        <taxon>Bacteria</taxon>
        <taxon>Bacillati</taxon>
        <taxon>Actinomycetota</taxon>
        <taxon>Actinomycetes</taxon>
        <taxon>Streptosporangiales</taxon>
        <taxon>Streptosporangiaceae</taxon>
        <taxon>Nonomuraea</taxon>
    </lineage>
</organism>
<dbReference type="Gene3D" id="3.40.50.1820">
    <property type="entry name" value="alpha/beta hydrolase"/>
    <property type="match status" value="1"/>
</dbReference>
<proteinExistence type="predicted"/>
<keyword evidence="2" id="KW-1185">Reference proteome</keyword>
<keyword evidence="1" id="KW-0378">Hydrolase</keyword>
<dbReference type="PANTHER" id="PTHR45763">
    <property type="entry name" value="HYDROLASE, ALPHA/BETA FOLD FAMILY PROTEIN, EXPRESSED-RELATED"/>
    <property type="match status" value="1"/>
</dbReference>
<name>A0ABT4SZF7_9ACTN</name>
<gene>
    <name evidence="1" type="ORF">OUY24_18505</name>
</gene>
<sequence length="282" mass="29679">MSVKVEPPARLGQTTLPDGRRLGWAEWGPHDGRPVLFCPGAGTSRTLGFGAGTVDRLGIRLVSLDRPGLGASDPSPGRTLADWPRDVRASGLDGIPVVGFSQGAPFALACAAAGVASRVTIVSGSDEVAAPEFRDGLPPELRGLVDSVTGDPVAAEEFFSRFTPDALWDMIVPGSPPEDRAVYEDPAFERAYRRAMAEAFQQGPAGYARDTLLAMGRWPFDLGRVTVPAELWYGELDHGHSPDQGATLAGRIPGARRHLVAGVGGALLWTHAEVILGGLAGE</sequence>
<dbReference type="PANTHER" id="PTHR45763:SF46">
    <property type="entry name" value="AB HYDROLASE-1 DOMAIN-CONTAINING PROTEIN"/>
    <property type="match status" value="1"/>
</dbReference>
<dbReference type="RefSeq" id="WP_222708858.1">
    <property type="nucleotide sequence ID" value="NZ_BAABFD010000031.1"/>
</dbReference>
<dbReference type="EMBL" id="JAPNUD010000046">
    <property type="protein sequence ID" value="MDA0642624.1"/>
    <property type="molecule type" value="Genomic_DNA"/>
</dbReference>